<comment type="caution">
    <text evidence="8">The sequence shown here is derived from an EMBL/GenBank/DDBJ whole genome shotgun (WGS) entry which is preliminary data.</text>
</comment>
<accession>A0A9D6Z2R9</accession>
<evidence type="ECO:0000256" key="5">
    <source>
        <dbReference type="ARBA" id="ARBA00023136"/>
    </source>
</evidence>
<feature type="transmembrane region" description="Helical" evidence="6">
    <location>
        <begin position="210"/>
        <end position="230"/>
    </location>
</feature>
<dbReference type="PANTHER" id="PTHR12677:SF59">
    <property type="entry name" value="GOLGI APPARATUS MEMBRANE PROTEIN TVP38-RELATED"/>
    <property type="match status" value="1"/>
</dbReference>
<evidence type="ECO:0000313" key="8">
    <source>
        <dbReference type="EMBL" id="MBI5248847.1"/>
    </source>
</evidence>
<keyword evidence="5 6" id="KW-0472">Membrane</keyword>
<evidence type="ECO:0000256" key="1">
    <source>
        <dbReference type="ARBA" id="ARBA00004651"/>
    </source>
</evidence>
<comment type="subcellular location">
    <subcellularLocation>
        <location evidence="1 6">Cell membrane</location>
        <topology evidence="1 6">Multi-pass membrane protein</topology>
    </subcellularLocation>
</comment>
<dbReference type="InterPro" id="IPR032816">
    <property type="entry name" value="VTT_dom"/>
</dbReference>
<feature type="domain" description="VTT" evidence="7">
    <location>
        <begin position="75"/>
        <end position="193"/>
    </location>
</feature>
<sequence length="254" mass="26785">MSGKAEQEQTTASRRNNSVIRIITLALLVAAIVTGILILPVRQYLVAALDWTQGLGAWGPIFVSLFYIVACVLLLPGSVLTLGAGFLFGVPVGLLSAWTGATLGACAAFLVGRTLARDWVARKVSGNPKFAAVDEAVGREGFKIVLLLRLSPVFPFNFLNYALGLTKVSFGKYALASLIGMLPGGLMYVYFGSAARSLADVAAGKVEGGWAGQVFFWVGLAATIIVAGFVTRVARKSLKEAENVSKIVEPSVST</sequence>
<dbReference type="Pfam" id="PF09335">
    <property type="entry name" value="VTT_dom"/>
    <property type="match status" value="1"/>
</dbReference>
<dbReference type="PANTHER" id="PTHR12677">
    <property type="entry name" value="GOLGI APPARATUS MEMBRANE PROTEIN TVP38-RELATED"/>
    <property type="match status" value="1"/>
</dbReference>
<evidence type="ECO:0000256" key="2">
    <source>
        <dbReference type="ARBA" id="ARBA00022475"/>
    </source>
</evidence>
<proteinExistence type="inferred from homology"/>
<dbReference type="InterPro" id="IPR015414">
    <property type="entry name" value="TMEM64"/>
</dbReference>
<organism evidence="8 9">
    <name type="scientific">Desulfomonile tiedjei</name>
    <dbReference type="NCBI Taxonomy" id="2358"/>
    <lineage>
        <taxon>Bacteria</taxon>
        <taxon>Pseudomonadati</taxon>
        <taxon>Thermodesulfobacteriota</taxon>
        <taxon>Desulfomonilia</taxon>
        <taxon>Desulfomonilales</taxon>
        <taxon>Desulfomonilaceae</taxon>
        <taxon>Desulfomonile</taxon>
    </lineage>
</organism>
<keyword evidence="2 6" id="KW-1003">Cell membrane</keyword>
<evidence type="ECO:0000256" key="4">
    <source>
        <dbReference type="ARBA" id="ARBA00022989"/>
    </source>
</evidence>
<feature type="transmembrane region" description="Helical" evidence="6">
    <location>
        <begin position="61"/>
        <end position="88"/>
    </location>
</feature>
<dbReference type="GO" id="GO:0005886">
    <property type="term" value="C:plasma membrane"/>
    <property type="evidence" value="ECO:0007669"/>
    <property type="project" value="UniProtKB-SubCell"/>
</dbReference>
<keyword evidence="3 6" id="KW-0812">Transmembrane</keyword>
<feature type="transmembrane region" description="Helical" evidence="6">
    <location>
        <begin position="144"/>
        <end position="163"/>
    </location>
</feature>
<evidence type="ECO:0000256" key="6">
    <source>
        <dbReference type="RuleBase" id="RU366058"/>
    </source>
</evidence>
<evidence type="ECO:0000256" key="3">
    <source>
        <dbReference type="ARBA" id="ARBA00022692"/>
    </source>
</evidence>
<feature type="transmembrane region" description="Helical" evidence="6">
    <location>
        <begin position="20"/>
        <end position="41"/>
    </location>
</feature>
<protein>
    <recommendedName>
        <fullName evidence="6">TVP38/TMEM64 family membrane protein</fullName>
    </recommendedName>
</protein>
<name>A0A9D6Z2R9_9BACT</name>
<reference evidence="8" key="1">
    <citation type="submission" date="2020-07" db="EMBL/GenBank/DDBJ databases">
        <title>Huge and variable diversity of episymbiotic CPR bacteria and DPANN archaea in groundwater ecosystems.</title>
        <authorList>
            <person name="He C.Y."/>
            <person name="Keren R."/>
            <person name="Whittaker M."/>
            <person name="Farag I.F."/>
            <person name="Doudna J."/>
            <person name="Cate J.H.D."/>
            <person name="Banfield J.F."/>
        </authorList>
    </citation>
    <scope>NUCLEOTIDE SEQUENCE</scope>
    <source>
        <strain evidence="8">NC_groundwater_1664_Pr3_B-0.1um_52_9</strain>
    </source>
</reference>
<evidence type="ECO:0000259" key="7">
    <source>
        <dbReference type="Pfam" id="PF09335"/>
    </source>
</evidence>
<keyword evidence="4 6" id="KW-1133">Transmembrane helix</keyword>
<gene>
    <name evidence="8" type="ORF">HY912_05075</name>
</gene>
<dbReference type="EMBL" id="JACRDE010000148">
    <property type="protein sequence ID" value="MBI5248847.1"/>
    <property type="molecule type" value="Genomic_DNA"/>
</dbReference>
<dbReference type="Proteomes" id="UP000807825">
    <property type="component" value="Unassembled WGS sequence"/>
</dbReference>
<dbReference type="AlphaFoldDB" id="A0A9D6Z2R9"/>
<comment type="similarity">
    <text evidence="6">Belongs to the TVP38/TMEM64 family.</text>
</comment>
<feature type="transmembrane region" description="Helical" evidence="6">
    <location>
        <begin position="95"/>
        <end position="116"/>
    </location>
</feature>
<feature type="transmembrane region" description="Helical" evidence="6">
    <location>
        <begin position="170"/>
        <end position="190"/>
    </location>
</feature>
<evidence type="ECO:0000313" key="9">
    <source>
        <dbReference type="Proteomes" id="UP000807825"/>
    </source>
</evidence>